<keyword evidence="3" id="KW-0540">Nuclease</keyword>
<accession>A0AAV4B0S4</accession>
<keyword evidence="2" id="KW-0548">Nucleotidyltransferase</keyword>
<dbReference type="InterPro" id="IPR043502">
    <property type="entry name" value="DNA/RNA_pol_sf"/>
</dbReference>
<evidence type="ECO:0000256" key="2">
    <source>
        <dbReference type="ARBA" id="ARBA00022695"/>
    </source>
</evidence>
<keyword evidence="5" id="KW-0378">Hydrolase</keyword>
<dbReference type="CDD" id="cd09274">
    <property type="entry name" value="RNase_HI_RT_Ty3"/>
    <property type="match status" value="1"/>
</dbReference>
<dbReference type="AlphaFoldDB" id="A0AAV4B0S4"/>
<gene>
    <name evidence="8" type="ORF">PoB_004061100</name>
</gene>
<proteinExistence type="predicted"/>
<dbReference type="Proteomes" id="UP000735302">
    <property type="component" value="Unassembled WGS sequence"/>
</dbReference>
<evidence type="ECO:0000259" key="7">
    <source>
        <dbReference type="Pfam" id="PF17917"/>
    </source>
</evidence>
<dbReference type="EMBL" id="BLXT01004526">
    <property type="protein sequence ID" value="GFO14106.1"/>
    <property type="molecule type" value="Genomic_DNA"/>
</dbReference>
<comment type="caution">
    <text evidence="8">The sequence shown here is derived from an EMBL/GenBank/DDBJ whole genome shotgun (WGS) entry which is preliminary data.</text>
</comment>
<evidence type="ECO:0000256" key="4">
    <source>
        <dbReference type="ARBA" id="ARBA00022759"/>
    </source>
</evidence>
<dbReference type="SUPFAM" id="SSF56672">
    <property type="entry name" value="DNA/RNA polymerases"/>
    <property type="match status" value="1"/>
</dbReference>
<dbReference type="Gene3D" id="3.30.70.270">
    <property type="match status" value="1"/>
</dbReference>
<dbReference type="GO" id="GO:0003824">
    <property type="term" value="F:catalytic activity"/>
    <property type="evidence" value="ECO:0007669"/>
    <property type="project" value="UniProtKB-KW"/>
</dbReference>
<keyword evidence="9" id="KW-1185">Reference proteome</keyword>
<protein>
    <submittedName>
        <fullName evidence="8">Polyprotein</fullName>
    </submittedName>
</protein>
<evidence type="ECO:0000256" key="3">
    <source>
        <dbReference type="ARBA" id="ARBA00022722"/>
    </source>
</evidence>
<evidence type="ECO:0000256" key="5">
    <source>
        <dbReference type="ARBA" id="ARBA00022801"/>
    </source>
</evidence>
<dbReference type="Pfam" id="PF17917">
    <property type="entry name" value="RT_RNaseH"/>
    <property type="match status" value="1"/>
</dbReference>
<dbReference type="PANTHER" id="PTHR37984">
    <property type="entry name" value="PROTEIN CBG26694"/>
    <property type="match status" value="1"/>
</dbReference>
<evidence type="ECO:0000313" key="8">
    <source>
        <dbReference type="EMBL" id="GFO14106.1"/>
    </source>
</evidence>
<keyword evidence="4" id="KW-0255">Endonuclease</keyword>
<evidence type="ECO:0000313" key="9">
    <source>
        <dbReference type="Proteomes" id="UP000735302"/>
    </source>
</evidence>
<sequence length="197" mass="22641">MLNFYSFFLPNVSAKLAPLYRLLQKDVKWRLEKEERKCFDQSKTMLTSAKLLAQYDPKKQLVISYDVSAYSVGAVPAHELEDNPEHPIAYAARSLNSIERNYTQIDREGLTVTFAVTKLHTYNSGRKVVIYKDHRSLLRLFREGKPIPCLVSSRIQRWALTLAAHSYKLCHRAGKQNVHIDVLSRLPLPVQIETVDA</sequence>
<keyword evidence="1" id="KW-0808">Transferase</keyword>
<keyword evidence="6" id="KW-0695">RNA-directed DNA polymerase</keyword>
<dbReference type="PANTHER" id="PTHR37984:SF5">
    <property type="entry name" value="PROTEIN NYNRIN-LIKE"/>
    <property type="match status" value="1"/>
</dbReference>
<reference evidence="8 9" key="1">
    <citation type="journal article" date="2021" name="Elife">
        <title>Chloroplast acquisition without the gene transfer in kleptoplastic sea slugs, Plakobranchus ocellatus.</title>
        <authorList>
            <person name="Maeda T."/>
            <person name="Takahashi S."/>
            <person name="Yoshida T."/>
            <person name="Shimamura S."/>
            <person name="Takaki Y."/>
            <person name="Nagai Y."/>
            <person name="Toyoda A."/>
            <person name="Suzuki Y."/>
            <person name="Arimoto A."/>
            <person name="Ishii H."/>
            <person name="Satoh N."/>
            <person name="Nishiyama T."/>
            <person name="Hasebe M."/>
            <person name="Maruyama T."/>
            <person name="Minagawa J."/>
            <person name="Obokata J."/>
            <person name="Shigenobu S."/>
        </authorList>
    </citation>
    <scope>NUCLEOTIDE SEQUENCE [LARGE SCALE GENOMIC DNA]</scope>
</reference>
<feature type="domain" description="Reverse transcriptase RNase H-like" evidence="7">
    <location>
        <begin position="56"/>
        <end position="163"/>
    </location>
</feature>
<dbReference type="InterPro" id="IPR050951">
    <property type="entry name" value="Retrovirus_Pol_polyprotein"/>
</dbReference>
<organism evidence="8 9">
    <name type="scientific">Plakobranchus ocellatus</name>
    <dbReference type="NCBI Taxonomy" id="259542"/>
    <lineage>
        <taxon>Eukaryota</taxon>
        <taxon>Metazoa</taxon>
        <taxon>Spiralia</taxon>
        <taxon>Lophotrochozoa</taxon>
        <taxon>Mollusca</taxon>
        <taxon>Gastropoda</taxon>
        <taxon>Heterobranchia</taxon>
        <taxon>Euthyneura</taxon>
        <taxon>Panpulmonata</taxon>
        <taxon>Sacoglossa</taxon>
        <taxon>Placobranchoidea</taxon>
        <taxon>Plakobranchidae</taxon>
        <taxon>Plakobranchus</taxon>
    </lineage>
</organism>
<dbReference type="InterPro" id="IPR041373">
    <property type="entry name" value="RT_RNaseH"/>
</dbReference>
<dbReference type="InterPro" id="IPR043128">
    <property type="entry name" value="Rev_trsase/Diguanyl_cyclase"/>
</dbReference>
<name>A0AAV4B0S4_9GAST</name>
<evidence type="ECO:0000256" key="1">
    <source>
        <dbReference type="ARBA" id="ARBA00022679"/>
    </source>
</evidence>
<evidence type="ECO:0000256" key="6">
    <source>
        <dbReference type="ARBA" id="ARBA00022918"/>
    </source>
</evidence>